<accession>A0A3S9A6B0</accession>
<dbReference type="OrthoDB" id="9812206at2"/>
<keyword evidence="5 9" id="KW-0784">Thiamine biosynthesis</keyword>
<feature type="binding site" evidence="9">
    <location>
        <position position="101"/>
    </location>
    <ligand>
        <name>Mg(2+)</name>
        <dbReference type="ChEBI" id="CHEBI:18420"/>
    </ligand>
</feature>
<feature type="domain" description="Thiamine phosphate synthase/TenI" evidence="12">
    <location>
        <begin position="17"/>
        <end position="200"/>
    </location>
</feature>
<dbReference type="EMBL" id="CP034437">
    <property type="protein sequence ID" value="AZN41226.1"/>
    <property type="molecule type" value="Genomic_DNA"/>
</dbReference>
<evidence type="ECO:0000256" key="7">
    <source>
        <dbReference type="ARBA" id="ARBA00047851"/>
    </source>
</evidence>
<evidence type="ECO:0000256" key="10">
    <source>
        <dbReference type="RuleBase" id="RU003826"/>
    </source>
</evidence>
<proteinExistence type="inferred from homology"/>
<dbReference type="EC" id="2.5.1.3" evidence="9"/>
<feature type="binding site" evidence="9">
    <location>
        <position position="81"/>
    </location>
    <ligand>
        <name>4-amino-2-methyl-5-(diphosphooxymethyl)pyrimidine</name>
        <dbReference type="ChEBI" id="CHEBI:57841"/>
    </ligand>
</feature>
<evidence type="ECO:0000256" key="8">
    <source>
        <dbReference type="ARBA" id="ARBA00047883"/>
    </source>
</evidence>
<dbReference type="Proteomes" id="UP000272528">
    <property type="component" value="Chromosome"/>
</dbReference>
<comment type="catalytic activity">
    <reaction evidence="6 9 10">
        <text>4-methyl-5-(2-phosphooxyethyl)-thiazole + 4-amino-2-methyl-5-(diphosphooxymethyl)pyrimidine + H(+) = thiamine phosphate + diphosphate</text>
        <dbReference type="Rhea" id="RHEA:22328"/>
        <dbReference type="ChEBI" id="CHEBI:15378"/>
        <dbReference type="ChEBI" id="CHEBI:33019"/>
        <dbReference type="ChEBI" id="CHEBI:37575"/>
        <dbReference type="ChEBI" id="CHEBI:57841"/>
        <dbReference type="ChEBI" id="CHEBI:58296"/>
        <dbReference type="EC" id="2.5.1.3"/>
    </reaction>
</comment>
<comment type="cofactor">
    <cofactor evidence="9">
        <name>Mg(2+)</name>
        <dbReference type="ChEBI" id="CHEBI:18420"/>
    </cofactor>
    <text evidence="9">Binds 1 Mg(2+) ion per subunit.</text>
</comment>
<dbReference type="PANTHER" id="PTHR20857:SF15">
    <property type="entry name" value="THIAMINE-PHOSPHATE SYNTHASE"/>
    <property type="match status" value="1"/>
</dbReference>
<feature type="binding site" evidence="9">
    <location>
        <begin position="145"/>
        <end position="147"/>
    </location>
    <ligand>
        <name>2-[(2R,5Z)-2-carboxy-4-methylthiazol-5(2H)-ylidene]ethyl phosphate</name>
        <dbReference type="ChEBI" id="CHEBI:62899"/>
    </ligand>
</feature>
<dbReference type="RefSeq" id="WP_126016933.1">
    <property type="nucleotide sequence ID" value="NZ_CP034437.1"/>
</dbReference>
<reference evidence="14" key="1">
    <citation type="submission" date="2018-12" db="EMBL/GenBank/DDBJ databases">
        <title>Genome sequence of Peanibacillus sp.</title>
        <authorList>
            <person name="Subramani G."/>
            <person name="Srinivasan S."/>
            <person name="Kim M.K."/>
        </authorList>
    </citation>
    <scope>NUCLEOTIDE SEQUENCE [LARGE SCALE GENOMIC DNA]</scope>
    <source>
        <strain evidence="14">18JY67-1</strain>
    </source>
</reference>
<evidence type="ECO:0000256" key="11">
    <source>
        <dbReference type="RuleBase" id="RU004253"/>
    </source>
</evidence>
<dbReference type="FunFam" id="3.20.20.70:FF:000096">
    <property type="entry name" value="Thiamine-phosphate synthase"/>
    <property type="match status" value="1"/>
</dbReference>
<feature type="binding site" evidence="9">
    <location>
        <position position="119"/>
    </location>
    <ligand>
        <name>4-amino-2-methyl-5-(diphosphooxymethyl)pyrimidine</name>
        <dbReference type="ChEBI" id="CHEBI:57841"/>
    </ligand>
</feature>
<dbReference type="PANTHER" id="PTHR20857">
    <property type="entry name" value="THIAMINE-PHOSPHATE PYROPHOSPHORYLASE"/>
    <property type="match status" value="1"/>
</dbReference>
<dbReference type="GO" id="GO:0000287">
    <property type="term" value="F:magnesium ion binding"/>
    <property type="evidence" value="ECO:0007669"/>
    <property type="project" value="UniProtKB-UniRule"/>
</dbReference>
<dbReference type="AlphaFoldDB" id="A0A3S9A6B0"/>
<gene>
    <name evidence="9" type="primary">thiE</name>
    <name evidence="13" type="ORF">EJC50_17285</name>
</gene>
<feature type="binding site" evidence="9">
    <location>
        <begin position="46"/>
        <end position="50"/>
    </location>
    <ligand>
        <name>4-amino-2-methyl-5-(diphosphooxymethyl)pyrimidine</name>
        <dbReference type="ChEBI" id="CHEBI:57841"/>
    </ligand>
</feature>
<dbReference type="KEGG" id="palb:EJC50_17285"/>
<comment type="function">
    <text evidence="9">Condenses 4-methyl-5-(beta-hydroxyethyl)thiazole monophosphate (THZ-P) and 2-methyl-4-amino-5-hydroxymethyl pyrimidine pyrophosphate (HMP-PP) to form thiamine monophosphate (TMP).</text>
</comment>
<dbReference type="InterPro" id="IPR036206">
    <property type="entry name" value="ThiamineP_synth_sf"/>
</dbReference>
<keyword evidence="14" id="KW-1185">Reference proteome</keyword>
<dbReference type="HAMAP" id="MF_00097">
    <property type="entry name" value="TMP_synthase"/>
    <property type="match status" value="1"/>
</dbReference>
<comment type="pathway">
    <text evidence="1 9 11">Cofactor biosynthesis; thiamine diphosphate biosynthesis; thiamine phosphate from 4-amino-2-methyl-5-diphosphomethylpyrimidine and 4-methyl-5-(2-phosphoethyl)-thiazole: step 1/1.</text>
</comment>
<feature type="binding site" evidence="9">
    <location>
        <position position="82"/>
    </location>
    <ligand>
        <name>Mg(2+)</name>
        <dbReference type="ChEBI" id="CHEBI:18420"/>
    </ligand>
</feature>
<keyword evidence="4 9" id="KW-0460">Magnesium</keyword>
<feature type="binding site" evidence="9">
    <location>
        <begin position="197"/>
        <end position="198"/>
    </location>
    <ligand>
        <name>2-[(2R,5Z)-2-carboxy-4-methylthiazol-5(2H)-ylidene]ethyl phosphate</name>
        <dbReference type="ChEBI" id="CHEBI:62899"/>
    </ligand>
</feature>
<dbReference type="Pfam" id="PF02581">
    <property type="entry name" value="TMP-TENI"/>
    <property type="match status" value="1"/>
</dbReference>
<dbReference type="GO" id="GO:0004789">
    <property type="term" value="F:thiamine-phosphate diphosphorylase activity"/>
    <property type="evidence" value="ECO:0007669"/>
    <property type="project" value="UniProtKB-UniRule"/>
</dbReference>
<organism evidence="13 14">
    <name type="scientific">Paenibacillus albus</name>
    <dbReference type="NCBI Taxonomy" id="2495582"/>
    <lineage>
        <taxon>Bacteria</taxon>
        <taxon>Bacillati</taxon>
        <taxon>Bacillota</taxon>
        <taxon>Bacilli</taxon>
        <taxon>Bacillales</taxon>
        <taxon>Paenibacillaceae</taxon>
        <taxon>Paenibacillus</taxon>
    </lineage>
</organism>
<evidence type="ECO:0000256" key="2">
    <source>
        <dbReference type="ARBA" id="ARBA00022679"/>
    </source>
</evidence>
<dbReference type="NCBIfam" id="TIGR00693">
    <property type="entry name" value="thiE"/>
    <property type="match status" value="1"/>
</dbReference>
<dbReference type="Gene3D" id="3.20.20.70">
    <property type="entry name" value="Aldolase class I"/>
    <property type="match status" value="1"/>
</dbReference>
<dbReference type="GO" id="GO:0005737">
    <property type="term" value="C:cytoplasm"/>
    <property type="evidence" value="ECO:0007669"/>
    <property type="project" value="TreeGrafter"/>
</dbReference>
<comment type="similarity">
    <text evidence="9 10">Belongs to the thiamine-phosphate synthase family.</text>
</comment>
<comment type="catalytic activity">
    <reaction evidence="7 9 10">
        <text>2-(2-carboxy-4-methylthiazol-5-yl)ethyl phosphate + 4-amino-2-methyl-5-(diphosphooxymethyl)pyrimidine + 2 H(+) = thiamine phosphate + CO2 + diphosphate</text>
        <dbReference type="Rhea" id="RHEA:47848"/>
        <dbReference type="ChEBI" id="CHEBI:15378"/>
        <dbReference type="ChEBI" id="CHEBI:16526"/>
        <dbReference type="ChEBI" id="CHEBI:33019"/>
        <dbReference type="ChEBI" id="CHEBI:37575"/>
        <dbReference type="ChEBI" id="CHEBI:57841"/>
        <dbReference type="ChEBI" id="CHEBI:62890"/>
        <dbReference type="EC" id="2.5.1.3"/>
    </reaction>
</comment>
<feature type="binding site" evidence="9">
    <location>
        <position position="177"/>
    </location>
    <ligand>
        <name>2-[(2R,5Z)-2-carboxy-4-methylthiazol-5(2H)-ylidene]ethyl phosphate</name>
        <dbReference type="ChEBI" id="CHEBI:62899"/>
    </ligand>
</feature>
<sequence length="228" mass="24366">MSELNWHDAAIREALQVYFIMGSNNCLKDPMDVLKEAIEGGITLFQFREKGTGALKGDAMFELAYRMRELCRRHSVPFIVNDDVELAIAIDADGVHVGQEDEGAAAVRERIGNKLLGVSAYNIAEAEAAIRSGADYIGVGPLFTTQTKEDAKAASGLQVLSEMRENEIRIPIVGIGGITAANAGQVIRAGADGVSFITAISHAESPTAAARELRQAVQAVRGTSGYNM</sequence>
<dbReference type="UniPathway" id="UPA00060">
    <property type="reaction ID" value="UER00141"/>
</dbReference>
<evidence type="ECO:0000256" key="6">
    <source>
        <dbReference type="ARBA" id="ARBA00047334"/>
    </source>
</evidence>
<keyword evidence="3 9" id="KW-0479">Metal-binding</keyword>
<evidence type="ECO:0000313" key="14">
    <source>
        <dbReference type="Proteomes" id="UP000272528"/>
    </source>
</evidence>
<keyword evidence="2 9" id="KW-0808">Transferase</keyword>
<dbReference type="InterPro" id="IPR022998">
    <property type="entry name" value="ThiamineP_synth_TenI"/>
</dbReference>
<dbReference type="InterPro" id="IPR034291">
    <property type="entry name" value="TMP_synthase"/>
</dbReference>
<evidence type="ECO:0000313" key="13">
    <source>
        <dbReference type="EMBL" id="AZN41226.1"/>
    </source>
</evidence>
<evidence type="ECO:0000256" key="1">
    <source>
        <dbReference type="ARBA" id="ARBA00005165"/>
    </source>
</evidence>
<dbReference type="SUPFAM" id="SSF51391">
    <property type="entry name" value="Thiamin phosphate synthase"/>
    <property type="match status" value="1"/>
</dbReference>
<evidence type="ECO:0000256" key="5">
    <source>
        <dbReference type="ARBA" id="ARBA00022977"/>
    </source>
</evidence>
<protein>
    <recommendedName>
        <fullName evidence="9">Thiamine-phosphate synthase</fullName>
        <shortName evidence="9">TP synthase</shortName>
        <shortName evidence="9">TPS</shortName>
        <ecNumber evidence="9">2.5.1.3</ecNumber>
    </recommendedName>
    <alternativeName>
        <fullName evidence="9">Thiamine-phosphate pyrophosphorylase</fullName>
        <shortName evidence="9">TMP pyrophosphorylase</shortName>
        <shortName evidence="9">TMP-PPase</shortName>
    </alternativeName>
</protein>
<evidence type="ECO:0000256" key="4">
    <source>
        <dbReference type="ARBA" id="ARBA00022842"/>
    </source>
</evidence>
<dbReference type="InterPro" id="IPR013785">
    <property type="entry name" value="Aldolase_TIM"/>
</dbReference>
<feature type="binding site" evidence="9">
    <location>
        <position position="148"/>
    </location>
    <ligand>
        <name>4-amino-2-methyl-5-(diphosphooxymethyl)pyrimidine</name>
        <dbReference type="ChEBI" id="CHEBI:57841"/>
    </ligand>
</feature>
<evidence type="ECO:0000256" key="9">
    <source>
        <dbReference type="HAMAP-Rule" id="MF_00097"/>
    </source>
</evidence>
<name>A0A3S9A6B0_9BACL</name>
<dbReference type="CDD" id="cd00564">
    <property type="entry name" value="TMP_TenI"/>
    <property type="match status" value="1"/>
</dbReference>
<evidence type="ECO:0000256" key="3">
    <source>
        <dbReference type="ARBA" id="ARBA00022723"/>
    </source>
</evidence>
<dbReference type="GO" id="GO:0009229">
    <property type="term" value="P:thiamine diphosphate biosynthetic process"/>
    <property type="evidence" value="ECO:0007669"/>
    <property type="project" value="UniProtKB-UniRule"/>
</dbReference>
<comment type="catalytic activity">
    <reaction evidence="8 9 10">
        <text>2-[(2R,5Z)-2-carboxy-4-methylthiazol-5(2H)-ylidene]ethyl phosphate + 4-amino-2-methyl-5-(diphosphooxymethyl)pyrimidine + 2 H(+) = thiamine phosphate + CO2 + diphosphate</text>
        <dbReference type="Rhea" id="RHEA:47844"/>
        <dbReference type="ChEBI" id="CHEBI:15378"/>
        <dbReference type="ChEBI" id="CHEBI:16526"/>
        <dbReference type="ChEBI" id="CHEBI:33019"/>
        <dbReference type="ChEBI" id="CHEBI:37575"/>
        <dbReference type="ChEBI" id="CHEBI:57841"/>
        <dbReference type="ChEBI" id="CHEBI:62899"/>
        <dbReference type="EC" id="2.5.1.3"/>
    </reaction>
</comment>
<evidence type="ECO:0000259" key="12">
    <source>
        <dbReference type="Pfam" id="PF02581"/>
    </source>
</evidence>
<dbReference type="GO" id="GO:0009228">
    <property type="term" value="P:thiamine biosynthetic process"/>
    <property type="evidence" value="ECO:0007669"/>
    <property type="project" value="UniProtKB-KW"/>
</dbReference>